<protein>
    <recommendedName>
        <fullName evidence="2">Zinc/iron-chelating domain-containing protein</fullName>
    </recommendedName>
</protein>
<dbReference type="InterPro" id="IPR005358">
    <property type="entry name" value="Puta_zinc/iron-chelating_dom"/>
</dbReference>
<dbReference type="EMBL" id="BART01006769">
    <property type="protein sequence ID" value="GAG69463.1"/>
    <property type="molecule type" value="Genomic_DNA"/>
</dbReference>
<comment type="caution">
    <text evidence="1">The sequence shown here is derived from an EMBL/GenBank/DDBJ whole genome shotgun (WGS) entry which is preliminary data.</text>
</comment>
<reference evidence="1" key="1">
    <citation type="journal article" date="2014" name="Front. Microbiol.">
        <title>High frequency of phylogenetically diverse reductive dehalogenase-homologous genes in deep subseafloor sedimentary metagenomes.</title>
        <authorList>
            <person name="Kawai M."/>
            <person name="Futagami T."/>
            <person name="Toyoda A."/>
            <person name="Takaki Y."/>
            <person name="Nishi S."/>
            <person name="Hori S."/>
            <person name="Arai W."/>
            <person name="Tsubouchi T."/>
            <person name="Morono Y."/>
            <person name="Uchiyama I."/>
            <person name="Ito T."/>
            <person name="Fujiyama A."/>
            <person name="Inagaki F."/>
            <person name="Takami H."/>
        </authorList>
    </citation>
    <scope>NUCLEOTIDE SEQUENCE</scope>
    <source>
        <strain evidence="1">Expedition CK06-06</strain>
    </source>
</reference>
<organism evidence="1">
    <name type="scientific">marine sediment metagenome</name>
    <dbReference type="NCBI Taxonomy" id="412755"/>
    <lineage>
        <taxon>unclassified sequences</taxon>
        <taxon>metagenomes</taxon>
        <taxon>ecological metagenomes</taxon>
    </lineage>
</organism>
<dbReference type="Pfam" id="PF03692">
    <property type="entry name" value="CxxCxxCC"/>
    <property type="match status" value="1"/>
</dbReference>
<accession>X1A9X8</accession>
<sequence length="97" mass="11027">MGFHCTGCGLCCNNIAKIKRTVHPLVWMQKLVNEFPYGTDENGACMMLVDGQCSVYDDRPLLCNIERTADELDIGMTKKQWFDMNYRGCEILQQGAQ</sequence>
<name>X1A9X8_9ZZZZ</name>
<evidence type="ECO:0000313" key="1">
    <source>
        <dbReference type="EMBL" id="GAG69463.1"/>
    </source>
</evidence>
<dbReference type="AlphaFoldDB" id="X1A9X8"/>
<gene>
    <name evidence="1" type="ORF">S01H4_15444</name>
</gene>
<evidence type="ECO:0008006" key="2">
    <source>
        <dbReference type="Google" id="ProtNLM"/>
    </source>
</evidence>
<proteinExistence type="predicted"/>